<organism evidence="3 4">
    <name type="scientific">Evansella caseinilytica</name>
    <dbReference type="NCBI Taxonomy" id="1503961"/>
    <lineage>
        <taxon>Bacteria</taxon>
        <taxon>Bacillati</taxon>
        <taxon>Bacillota</taxon>
        <taxon>Bacilli</taxon>
        <taxon>Bacillales</taxon>
        <taxon>Bacillaceae</taxon>
        <taxon>Evansella</taxon>
    </lineage>
</organism>
<dbReference type="Gene3D" id="3.40.630.30">
    <property type="match status" value="1"/>
</dbReference>
<evidence type="ECO:0000313" key="3">
    <source>
        <dbReference type="EMBL" id="SDZ02063.1"/>
    </source>
</evidence>
<dbReference type="AlphaFoldDB" id="A0A1H3PM01"/>
<name>A0A1H3PM01_9BACI</name>
<protein>
    <submittedName>
        <fullName evidence="3">Acetyltransferase (GNAT) family protein</fullName>
    </submittedName>
</protein>
<dbReference type="InterPro" id="IPR050769">
    <property type="entry name" value="NAT_camello-type"/>
</dbReference>
<dbReference type="InterPro" id="IPR000182">
    <property type="entry name" value="GNAT_dom"/>
</dbReference>
<dbReference type="PANTHER" id="PTHR13947">
    <property type="entry name" value="GNAT FAMILY N-ACETYLTRANSFERASE"/>
    <property type="match status" value="1"/>
</dbReference>
<feature type="domain" description="N-acetyltransferase" evidence="2">
    <location>
        <begin position="13"/>
        <end position="150"/>
    </location>
</feature>
<dbReference type="EMBL" id="FNPI01000005">
    <property type="protein sequence ID" value="SDZ02063.1"/>
    <property type="molecule type" value="Genomic_DNA"/>
</dbReference>
<keyword evidence="4" id="KW-1185">Reference proteome</keyword>
<evidence type="ECO:0000313" key="4">
    <source>
        <dbReference type="Proteomes" id="UP000198935"/>
    </source>
</evidence>
<dbReference type="Proteomes" id="UP000198935">
    <property type="component" value="Unassembled WGS sequence"/>
</dbReference>
<dbReference type="PROSITE" id="PS51186">
    <property type="entry name" value="GNAT"/>
    <property type="match status" value="1"/>
</dbReference>
<dbReference type="InterPro" id="IPR016181">
    <property type="entry name" value="Acyl_CoA_acyltransferase"/>
</dbReference>
<dbReference type="CDD" id="cd04301">
    <property type="entry name" value="NAT_SF"/>
    <property type="match status" value="1"/>
</dbReference>
<dbReference type="Pfam" id="PF00583">
    <property type="entry name" value="Acetyltransf_1"/>
    <property type="match status" value="1"/>
</dbReference>
<accession>A0A1H3PM01</accession>
<dbReference type="SUPFAM" id="SSF55729">
    <property type="entry name" value="Acyl-CoA N-acyltransferases (Nat)"/>
    <property type="match status" value="1"/>
</dbReference>
<dbReference type="OrthoDB" id="2900974at2"/>
<evidence type="ECO:0000256" key="1">
    <source>
        <dbReference type="ARBA" id="ARBA00022679"/>
    </source>
</evidence>
<dbReference type="PANTHER" id="PTHR13947:SF37">
    <property type="entry name" value="LD18367P"/>
    <property type="match status" value="1"/>
</dbReference>
<evidence type="ECO:0000259" key="2">
    <source>
        <dbReference type="PROSITE" id="PS51186"/>
    </source>
</evidence>
<sequence length="150" mass="17053">MVKVYKVEKPVSIEVRLSITKLMMEQMNALSVCITEEELLKTIDLAMESPGCEFFAAEYEHKIIGCAFLNTGIGLDKGGPYIWLNDLYVTKKHRRQGVAGKLLLNVIYWAEQEGFKGIELETGINNIATKKLYNSLGFYDIVSKRYGRHL</sequence>
<reference evidence="4" key="1">
    <citation type="submission" date="2016-10" db="EMBL/GenBank/DDBJ databases">
        <authorList>
            <person name="Varghese N."/>
            <person name="Submissions S."/>
        </authorList>
    </citation>
    <scope>NUCLEOTIDE SEQUENCE [LARGE SCALE GENOMIC DNA]</scope>
    <source>
        <strain evidence="4">SP</strain>
    </source>
</reference>
<dbReference type="GO" id="GO:0008080">
    <property type="term" value="F:N-acetyltransferase activity"/>
    <property type="evidence" value="ECO:0007669"/>
    <property type="project" value="InterPro"/>
</dbReference>
<keyword evidence="1 3" id="KW-0808">Transferase</keyword>
<proteinExistence type="predicted"/>
<dbReference type="STRING" id="1503961.SAMN05421736_105108"/>
<gene>
    <name evidence="3" type="ORF">SAMN05421736_105108</name>
</gene>